<dbReference type="InterPro" id="IPR038765">
    <property type="entry name" value="Papain-like_cys_pep_sf"/>
</dbReference>
<dbReference type="EMBL" id="ML978969">
    <property type="protein sequence ID" value="KAF1928162.1"/>
    <property type="molecule type" value="Genomic_DNA"/>
</dbReference>
<evidence type="ECO:0000256" key="4">
    <source>
        <dbReference type="ARBA" id="ARBA00022786"/>
    </source>
</evidence>
<accession>A0A6A5RK24</accession>
<feature type="region of interest" description="Disordered" evidence="6">
    <location>
        <begin position="1191"/>
        <end position="1372"/>
    </location>
</feature>
<name>A0A6A5RK24_9PLEO</name>
<dbReference type="GO" id="GO:0005634">
    <property type="term" value="C:nucleus"/>
    <property type="evidence" value="ECO:0007669"/>
    <property type="project" value="TreeGrafter"/>
</dbReference>
<feature type="compositionally biased region" description="Polar residues" evidence="6">
    <location>
        <begin position="260"/>
        <end position="271"/>
    </location>
</feature>
<feature type="compositionally biased region" description="Low complexity" evidence="6">
    <location>
        <begin position="1129"/>
        <end position="1154"/>
    </location>
</feature>
<dbReference type="Proteomes" id="UP000800082">
    <property type="component" value="Unassembled WGS sequence"/>
</dbReference>
<organism evidence="8 9">
    <name type="scientific">Didymella exigua CBS 183.55</name>
    <dbReference type="NCBI Taxonomy" id="1150837"/>
    <lineage>
        <taxon>Eukaryota</taxon>
        <taxon>Fungi</taxon>
        <taxon>Dikarya</taxon>
        <taxon>Ascomycota</taxon>
        <taxon>Pezizomycotina</taxon>
        <taxon>Dothideomycetes</taxon>
        <taxon>Pleosporomycetidae</taxon>
        <taxon>Pleosporales</taxon>
        <taxon>Pleosporineae</taxon>
        <taxon>Didymellaceae</taxon>
        <taxon>Didymella</taxon>
    </lineage>
</organism>
<keyword evidence="2" id="KW-0597">Phosphoprotein</keyword>
<protein>
    <recommendedName>
        <fullName evidence="7">Ubiquitin-like protease family profile domain-containing protein</fullName>
    </recommendedName>
</protein>
<keyword evidence="5" id="KW-0378">Hydrolase</keyword>
<evidence type="ECO:0000259" key="7">
    <source>
        <dbReference type="PROSITE" id="PS50600"/>
    </source>
</evidence>
<feature type="compositionally biased region" description="Polar residues" evidence="6">
    <location>
        <begin position="282"/>
        <end position="293"/>
    </location>
</feature>
<feature type="compositionally biased region" description="Polar residues" evidence="6">
    <location>
        <begin position="1239"/>
        <end position="1256"/>
    </location>
</feature>
<reference evidence="8" key="1">
    <citation type="journal article" date="2020" name="Stud. Mycol.">
        <title>101 Dothideomycetes genomes: a test case for predicting lifestyles and emergence of pathogens.</title>
        <authorList>
            <person name="Haridas S."/>
            <person name="Albert R."/>
            <person name="Binder M."/>
            <person name="Bloem J."/>
            <person name="Labutti K."/>
            <person name="Salamov A."/>
            <person name="Andreopoulos B."/>
            <person name="Baker S."/>
            <person name="Barry K."/>
            <person name="Bills G."/>
            <person name="Bluhm B."/>
            <person name="Cannon C."/>
            <person name="Castanera R."/>
            <person name="Culley D."/>
            <person name="Daum C."/>
            <person name="Ezra D."/>
            <person name="Gonzalez J."/>
            <person name="Henrissat B."/>
            <person name="Kuo A."/>
            <person name="Liang C."/>
            <person name="Lipzen A."/>
            <person name="Lutzoni F."/>
            <person name="Magnuson J."/>
            <person name="Mondo S."/>
            <person name="Nolan M."/>
            <person name="Ohm R."/>
            <person name="Pangilinan J."/>
            <person name="Park H.-J."/>
            <person name="Ramirez L."/>
            <person name="Alfaro M."/>
            <person name="Sun H."/>
            <person name="Tritt A."/>
            <person name="Yoshinaga Y."/>
            <person name="Zwiers L.-H."/>
            <person name="Turgeon B."/>
            <person name="Goodwin S."/>
            <person name="Spatafora J."/>
            <person name="Crous P."/>
            <person name="Grigoriev I."/>
        </authorList>
    </citation>
    <scope>NUCLEOTIDE SEQUENCE</scope>
    <source>
        <strain evidence="8">CBS 183.55</strain>
    </source>
</reference>
<feature type="region of interest" description="Disordered" evidence="6">
    <location>
        <begin position="200"/>
        <end position="242"/>
    </location>
</feature>
<comment type="similarity">
    <text evidence="1">Belongs to the peptidase C48 family.</text>
</comment>
<feature type="compositionally biased region" description="Polar residues" evidence="6">
    <location>
        <begin position="1429"/>
        <end position="1446"/>
    </location>
</feature>
<feature type="region of interest" description="Disordered" evidence="6">
    <location>
        <begin position="1407"/>
        <end position="1477"/>
    </location>
</feature>
<dbReference type="InterPro" id="IPR003653">
    <property type="entry name" value="Peptidase_C48_C"/>
</dbReference>
<gene>
    <name evidence="8" type="ORF">M421DRAFT_5239</name>
</gene>
<evidence type="ECO:0000256" key="3">
    <source>
        <dbReference type="ARBA" id="ARBA00022670"/>
    </source>
</evidence>
<evidence type="ECO:0000256" key="6">
    <source>
        <dbReference type="SAM" id="MobiDB-lite"/>
    </source>
</evidence>
<dbReference type="GO" id="GO:0005737">
    <property type="term" value="C:cytoplasm"/>
    <property type="evidence" value="ECO:0007669"/>
    <property type="project" value="TreeGrafter"/>
</dbReference>
<feature type="region of interest" description="Disordered" evidence="6">
    <location>
        <begin position="359"/>
        <end position="401"/>
    </location>
</feature>
<feature type="region of interest" description="Disordered" evidence="6">
    <location>
        <begin position="636"/>
        <end position="672"/>
    </location>
</feature>
<feature type="compositionally biased region" description="Basic and acidic residues" evidence="6">
    <location>
        <begin position="111"/>
        <end position="120"/>
    </location>
</feature>
<dbReference type="GO" id="GO:0070139">
    <property type="term" value="F:SUMO-specific endopeptidase activity"/>
    <property type="evidence" value="ECO:0007669"/>
    <property type="project" value="TreeGrafter"/>
</dbReference>
<feature type="region of interest" description="Disordered" evidence="6">
    <location>
        <begin position="948"/>
        <end position="968"/>
    </location>
</feature>
<evidence type="ECO:0000256" key="5">
    <source>
        <dbReference type="ARBA" id="ARBA00022801"/>
    </source>
</evidence>
<dbReference type="PANTHER" id="PTHR46896:SF3">
    <property type="entry name" value="FI06413P-RELATED"/>
    <property type="match status" value="1"/>
</dbReference>
<evidence type="ECO:0000256" key="2">
    <source>
        <dbReference type="ARBA" id="ARBA00022553"/>
    </source>
</evidence>
<feature type="compositionally biased region" description="Polar residues" evidence="6">
    <location>
        <begin position="1191"/>
        <end position="1211"/>
    </location>
</feature>
<dbReference type="OrthoDB" id="442460at2759"/>
<dbReference type="GO" id="GO:0016926">
    <property type="term" value="P:protein desumoylation"/>
    <property type="evidence" value="ECO:0007669"/>
    <property type="project" value="TreeGrafter"/>
</dbReference>
<keyword evidence="3" id="KW-0645">Protease</keyword>
<dbReference type="Pfam" id="PF02902">
    <property type="entry name" value="Peptidase_C48"/>
    <property type="match status" value="1"/>
</dbReference>
<dbReference type="PROSITE" id="PS50600">
    <property type="entry name" value="ULP_PROTEASE"/>
    <property type="match status" value="1"/>
</dbReference>
<evidence type="ECO:0000313" key="9">
    <source>
        <dbReference type="Proteomes" id="UP000800082"/>
    </source>
</evidence>
<dbReference type="GO" id="GO:0006508">
    <property type="term" value="P:proteolysis"/>
    <property type="evidence" value="ECO:0007669"/>
    <property type="project" value="UniProtKB-KW"/>
</dbReference>
<dbReference type="SUPFAM" id="SSF54001">
    <property type="entry name" value="Cysteine proteinases"/>
    <property type="match status" value="1"/>
</dbReference>
<feature type="region of interest" description="Disordered" evidence="6">
    <location>
        <begin position="257"/>
        <end position="342"/>
    </location>
</feature>
<dbReference type="Gene3D" id="1.10.418.20">
    <property type="match status" value="2"/>
</dbReference>
<feature type="compositionally biased region" description="Basic and acidic residues" evidence="6">
    <location>
        <begin position="430"/>
        <end position="439"/>
    </location>
</feature>
<evidence type="ECO:0000313" key="8">
    <source>
        <dbReference type="EMBL" id="KAF1928162.1"/>
    </source>
</evidence>
<feature type="compositionally biased region" description="Polar residues" evidence="6">
    <location>
        <begin position="857"/>
        <end position="872"/>
    </location>
</feature>
<feature type="compositionally biased region" description="Polar residues" evidence="6">
    <location>
        <begin position="373"/>
        <end position="382"/>
    </location>
</feature>
<feature type="region of interest" description="Disordered" evidence="6">
    <location>
        <begin position="852"/>
        <end position="877"/>
    </location>
</feature>
<feature type="compositionally biased region" description="Basic residues" evidence="6">
    <location>
        <begin position="455"/>
        <end position="467"/>
    </location>
</feature>
<dbReference type="RefSeq" id="XP_033448414.1">
    <property type="nucleotide sequence ID" value="XM_033595017.1"/>
</dbReference>
<feature type="region of interest" description="Disordered" evidence="6">
    <location>
        <begin position="1084"/>
        <end position="1169"/>
    </location>
</feature>
<feature type="compositionally biased region" description="Basic residues" evidence="6">
    <location>
        <begin position="299"/>
        <end position="309"/>
    </location>
</feature>
<keyword evidence="4" id="KW-0833">Ubl conjugation pathway</keyword>
<dbReference type="InterPro" id="IPR051947">
    <property type="entry name" value="Sentrin-specific_protease"/>
</dbReference>
<proteinExistence type="inferred from homology"/>
<dbReference type="GeneID" id="54352685"/>
<feature type="compositionally biased region" description="Basic and acidic residues" evidence="6">
    <location>
        <begin position="386"/>
        <end position="401"/>
    </location>
</feature>
<feature type="compositionally biased region" description="Polar residues" evidence="6">
    <location>
        <begin position="33"/>
        <end position="44"/>
    </location>
</feature>
<keyword evidence="9" id="KW-1185">Reference proteome</keyword>
<dbReference type="PANTHER" id="PTHR46896">
    <property type="entry name" value="SENTRIN-SPECIFIC PROTEASE"/>
    <property type="match status" value="1"/>
</dbReference>
<feature type="region of interest" description="Disordered" evidence="6">
    <location>
        <begin position="430"/>
        <end position="482"/>
    </location>
</feature>
<evidence type="ECO:0000256" key="1">
    <source>
        <dbReference type="ARBA" id="ARBA00005234"/>
    </source>
</evidence>
<feature type="region of interest" description="Disordered" evidence="6">
    <location>
        <begin position="22"/>
        <end position="151"/>
    </location>
</feature>
<sequence>MDIVKGIRGGIQGIKRMFGSQNGDAAEEANDVGSPTSQLQTAHKLSSETEGILQPPAHNADAMSTKLSHAASPPPLPATLPWASPDAFPHRTTASIDLTRGPYQDDNLPETSRKRLERLPRHSKRRNSEATPVPNPALGFRSGAHSMGKPGAGMGVQPINTLQDNSIAVGTNPAYGKGRTYGKLSRNTAKVPSREALFPGSEEYRQRQSNHHSTDLYMPSVKRRKTEKPSTAPASFVEITDDEDEVAHPCQASVPRACSVVSSGSPRSTISKHAGTGPRPASQPTSEFENTNKMLDPRRNKKPRPRRPGSKGPSEHRNELSADFPFLGAGSQPQEQPFTIHDDTLKSPETATALILQSHEQGLRQEPPRNKAQRSTGLTSNYFRPENPKMRINESTAKESTIEQYDRIAREQGGSNGLHKNLREHRHAEHVSKVEHDPVDSSEDELAQATPSPSRQRRRQSLSKARPKGTSQHTSEALGKSYPLRYARTYDSVVNSEGVQLRQTKTDPKLFRITTCDSEGNVKTHEIIDLNRINRSESDNINRIRLLGPATNGNRYWFDLQFANNLEFPGFRKTYVHPECLQNVVNTDKFMVDLFEKPPQWNDKIGKSPMISEEIHTGSAHDRPLAGFKPSILGALKDSAPDGKRATTSTLDRLRQSPKATQAPLRSVRSTRATAPIHNHKTHEEIEPERYSEIHGLGKPWAKPLNYSIDSGFLKRRKATIEFDDLGKLDEGQFLNDSIMTFYMLYLYQELKVSIDSVYFFNTYFYPTLTRKVKGRERINYDDVKSWTKRDDVFSYDYLVVPINENLHWYLGIICNVGKIGRKKEHGTSQEDSQDLDQEAASLHASDIPLISKNDTDVTGQSNTTAETTSPGNALDTEIVDNDDVNLFEEEKKLDLIDRDTPAADQNTQLIVEQDGPNRKHVEDKGNLAARLPLEATEISSILASSQAKQASKKKARNSSQLQKKDPEKPVIMILDSLGGKHSNATRALRQWLEAEGVDKRGIIAEIDNKGHYPKLSQIPMQTNFSDCGLYVLGYLRKFFANPDDFTTKLLQQQMSAQSDWPDMDPSKMRDDIRKLIFRLNDARNGARKEAHKAKQTANGKDAPVSPTNIGSKVMSPALKQPDASKTQSPATAPSVADPAPTPTATTVKASTPPTDTPRLGSPFGPEAQSERVFSPITGAVQTDDIACAPSTAQDLSSKTPGRPRQSSPQRTKGPEVRVPAKSPLIDLSTYEPYDGTSDRTQSPRQQPADLTSPLQNHGLRSKDNGKLHMPAAKKTQANSPARPSRERSTAFSPLQARMRSGSHDDPITLDDSQDLDAPIKKQSQSARKPQPEVIELNRSQESVQAPARLVKHQTQSSPTHHRGVRKQVANRDDSIRDVDRCDWEEDPDLMRALLKSLNDEGERLARLDNHRPYEPDDPMEDVVDVQAVYSQSSHASQEIPETQEAQPMEVDNDDEAIPESPEQRRNSPRPDIVMLD</sequence>
<feature type="domain" description="Ubiquitin-like protease family profile" evidence="7">
    <location>
        <begin position="719"/>
        <end position="1039"/>
    </location>
</feature>
<dbReference type="Gene3D" id="3.30.310.130">
    <property type="entry name" value="Ubiquitin-related"/>
    <property type="match status" value="2"/>
</dbReference>